<gene>
    <name evidence="2" type="ORF">PCOR1329_LOCUS5474</name>
</gene>
<dbReference type="Proteomes" id="UP001189429">
    <property type="component" value="Unassembled WGS sequence"/>
</dbReference>
<name>A0ABN9PSL8_9DINO</name>
<accession>A0ABN9PSL8</accession>
<evidence type="ECO:0000313" key="2">
    <source>
        <dbReference type="EMBL" id="CAK0795978.1"/>
    </source>
</evidence>
<dbReference type="EMBL" id="CAUYUJ010001446">
    <property type="protein sequence ID" value="CAK0795978.1"/>
    <property type="molecule type" value="Genomic_DNA"/>
</dbReference>
<feature type="compositionally biased region" description="Low complexity" evidence="1">
    <location>
        <begin position="1036"/>
        <end position="1046"/>
    </location>
</feature>
<feature type="compositionally biased region" description="Acidic residues" evidence="1">
    <location>
        <begin position="768"/>
        <end position="779"/>
    </location>
</feature>
<protein>
    <submittedName>
        <fullName evidence="2">Uncharacterized protein</fullName>
    </submittedName>
</protein>
<evidence type="ECO:0000313" key="3">
    <source>
        <dbReference type="Proteomes" id="UP001189429"/>
    </source>
</evidence>
<feature type="region of interest" description="Disordered" evidence="1">
    <location>
        <begin position="1011"/>
        <end position="1046"/>
    </location>
</feature>
<comment type="caution">
    <text evidence="2">The sequence shown here is derived from an EMBL/GenBank/DDBJ whole genome shotgun (WGS) entry which is preliminary data.</text>
</comment>
<proteinExistence type="predicted"/>
<feature type="region of interest" description="Disordered" evidence="1">
    <location>
        <begin position="1082"/>
        <end position="1103"/>
    </location>
</feature>
<keyword evidence="3" id="KW-1185">Reference proteome</keyword>
<evidence type="ECO:0000256" key="1">
    <source>
        <dbReference type="SAM" id="MobiDB-lite"/>
    </source>
</evidence>
<sequence length="1103" mass="118342">MGEAAIFRMMHGPGVLARARTNLSSTWVRHLLWKRCQKGAPEKFDELAKVLLCLSVEALVQKSWRWYGPLMFRRRLEQVRLSGDRTDILAIDGSAKLYRRTCGMPFSHVVYCAELDKYLLRGCPDRPHGKGAMCCKRAKALVADPPAPHETVCNRRLRRALHGPDDWLPLEVQLKGFARRWQPACAVSPDALASYFGTGADARIQARRARRVALRKQGAAGKKGRKEKSFMTSWSSNGPRAASECSTRKETDARIVAAAPAAGFLTAVSASGILAHVEELMCAEPLSQRYRFLAIVAAHMPDLKIVVHDDACHLRLMAEKNGEGAAVAARLATEFPTNICEIMNCELSPLGHVIHHVGRWASQFYVQEMVGALNMKTLGRMRGAQATAARKVARASEAASASAEKKPSPPSWDCRSESCGSYSRRDRAVAQCAAMAGKNTESLSQKQVKKFFARAMARVASEFSPAEHLPLRRATRTSATFGESRCKRVSVSLLGNGHPGKFIAMGRGIVGNHTACTNERFVACIDQAAARHAALPAGSRLPRGVSAWAWLPLAPQQAQTFNWETYLDAPEAAAQYLERDTETGEASAANSQARSFVGPAGGYKVEFPDGEESRLRYLRVAPSDVGDAQLRTEFRISNRGDLPDPTGHIQAGARRVAELFAKKPQAILPFEEEARNIMTGNQVAQSIRAQLRGDDDPTLAALEANAAGQQGVQAALVAALDYSGGGGTLDAASGLPLIATQHVQCARRMLDISIAIRTIWRAALDEDGDAADGESDGDNEPGRLARPVRGHYHPHAYAAPLSTQVPACPAAPQGPVPAGGLVADVARPAARAGGGNVDVSQPASPGAAESDLAGAPPTGGEAPGSGERALTFADLAGEAQFDNQGLGEGGAMVFTKAAFKDRELIRRVLLTGKSQISVNACVDLYSVAVSDQEAPAKRKRRARPSKPEAVAVLKAAFEQFPRLGECQEQNGEVFLKVWPDSELGRALFHSELMRCCRVSLRQLSQKRAQFHEGRPHLADATPSRAAGPPAQPPPSRGARASDAGAAPDAQCFWRRGAGRDGRFAGLAPASSEHAAWRLALGGGVGGRRRGQAEGGWSVEPHQA</sequence>
<reference evidence="2" key="1">
    <citation type="submission" date="2023-10" db="EMBL/GenBank/DDBJ databases">
        <authorList>
            <person name="Chen Y."/>
            <person name="Shah S."/>
            <person name="Dougan E. K."/>
            <person name="Thang M."/>
            <person name="Chan C."/>
        </authorList>
    </citation>
    <scope>NUCLEOTIDE SEQUENCE [LARGE SCALE GENOMIC DNA]</scope>
</reference>
<feature type="region of interest" description="Disordered" evidence="1">
    <location>
        <begin position="215"/>
        <end position="246"/>
    </location>
</feature>
<feature type="region of interest" description="Disordered" evidence="1">
    <location>
        <begin position="831"/>
        <end position="867"/>
    </location>
</feature>
<feature type="region of interest" description="Disordered" evidence="1">
    <location>
        <begin position="398"/>
        <end position="417"/>
    </location>
</feature>
<organism evidence="2 3">
    <name type="scientific">Prorocentrum cordatum</name>
    <dbReference type="NCBI Taxonomy" id="2364126"/>
    <lineage>
        <taxon>Eukaryota</taxon>
        <taxon>Sar</taxon>
        <taxon>Alveolata</taxon>
        <taxon>Dinophyceae</taxon>
        <taxon>Prorocentrales</taxon>
        <taxon>Prorocentraceae</taxon>
        <taxon>Prorocentrum</taxon>
    </lineage>
</organism>
<feature type="region of interest" description="Disordered" evidence="1">
    <location>
        <begin position="768"/>
        <end position="788"/>
    </location>
</feature>
<feature type="compositionally biased region" description="Low complexity" evidence="1">
    <location>
        <begin position="853"/>
        <end position="866"/>
    </location>
</feature>